<dbReference type="InterPro" id="IPR002347">
    <property type="entry name" value="SDR_fam"/>
</dbReference>
<reference evidence="4 5" key="1">
    <citation type="journal article" date="2019" name="Int. J. Syst. Evol. Microbiol.">
        <title>The Global Catalogue of Microorganisms (GCM) 10K type strain sequencing project: providing services to taxonomists for standard genome sequencing and annotation.</title>
        <authorList>
            <consortium name="The Broad Institute Genomics Platform"/>
            <consortium name="The Broad Institute Genome Sequencing Center for Infectious Disease"/>
            <person name="Wu L."/>
            <person name="Ma J."/>
        </authorList>
    </citation>
    <scope>NUCLEOTIDE SEQUENCE [LARGE SCALE GENOMIC DNA]</scope>
    <source>
        <strain evidence="4 5">JCM 16009</strain>
    </source>
</reference>
<dbReference type="InterPro" id="IPR036291">
    <property type="entry name" value="NAD(P)-bd_dom_sf"/>
</dbReference>
<dbReference type="PANTHER" id="PTHR42760:SF133">
    <property type="entry name" value="3-OXOACYL-[ACYL-CARRIER-PROTEIN] REDUCTASE"/>
    <property type="match status" value="1"/>
</dbReference>
<evidence type="ECO:0000313" key="4">
    <source>
        <dbReference type="EMBL" id="GAA1858980.1"/>
    </source>
</evidence>
<dbReference type="RefSeq" id="WP_344420138.1">
    <property type="nucleotide sequence ID" value="NZ_BAAAQK010000017.1"/>
</dbReference>
<dbReference type="PRINTS" id="PR00080">
    <property type="entry name" value="SDRFAMILY"/>
</dbReference>
<protein>
    <submittedName>
        <fullName evidence="4">Glucose 1-dehydrogenase</fullName>
    </submittedName>
</protein>
<sequence>MTPSLSGRTAIVTGASAGLGAHIARALAGAGARVGLVARRRERLTRLADDLPGAVVLAGDLGHPDDVDAIAAEALVQLGSVDILVNNAACVRVGPAETETADDIAQMFAVNVFGLVRLTQRLVQPMLDRGSGSIVNMTSVAAARGTSSPAQAAYAASKASVNALTRHWAAQWGARGIRVNAIAAGLFRSELTGDSIDTESVQRWIRRRTILQRSGEPEDIDGVILLLVGNGSSYVTGQIINVDGGWSTG</sequence>
<name>A0ABN2NAR6_9PSEU</name>
<proteinExistence type="inferred from homology"/>
<comment type="similarity">
    <text evidence="1">Belongs to the short-chain dehydrogenases/reductases (SDR) family.</text>
</comment>
<dbReference type="Gene3D" id="3.40.50.720">
    <property type="entry name" value="NAD(P)-binding Rossmann-like Domain"/>
    <property type="match status" value="1"/>
</dbReference>
<dbReference type="Pfam" id="PF13561">
    <property type="entry name" value="adh_short_C2"/>
    <property type="match status" value="1"/>
</dbReference>
<evidence type="ECO:0000313" key="5">
    <source>
        <dbReference type="Proteomes" id="UP001500449"/>
    </source>
</evidence>
<dbReference type="PROSITE" id="PS00061">
    <property type="entry name" value="ADH_SHORT"/>
    <property type="match status" value="1"/>
</dbReference>
<dbReference type="InterPro" id="IPR020904">
    <property type="entry name" value="Sc_DH/Rdtase_CS"/>
</dbReference>
<dbReference type="Proteomes" id="UP001500449">
    <property type="component" value="Unassembled WGS sequence"/>
</dbReference>
<organism evidence="4 5">
    <name type="scientific">Pseudonocardia ailaonensis</name>
    <dbReference type="NCBI Taxonomy" id="367279"/>
    <lineage>
        <taxon>Bacteria</taxon>
        <taxon>Bacillati</taxon>
        <taxon>Actinomycetota</taxon>
        <taxon>Actinomycetes</taxon>
        <taxon>Pseudonocardiales</taxon>
        <taxon>Pseudonocardiaceae</taxon>
        <taxon>Pseudonocardia</taxon>
    </lineage>
</organism>
<dbReference type="InterPro" id="IPR057326">
    <property type="entry name" value="KR_dom"/>
</dbReference>
<keyword evidence="2" id="KW-0560">Oxidoreductase</keyword>
<keyword evidence="5" id="KW-1185">Reference proteome</keyword>
<gene>
    <name evidence="4" type="ORF">GCM10009836_44010</name>
</gene>
<dbReference type="SMART" id="SM00822">
    <property type="entry name" value="PKS_KR"/>
    <property type="match status" value="1"/>
</dbReference>
<comment type="caution">
    <text evidence="4">The sequence shown here is derived from an EMBL/GenBank/DDBJ whole genome shotgun (WGS) entry which is preliminary data.</text>
</comment>
<dbReference type="SUPFAM" id="SSF51735">
    <property type="entry name" value="NAD(P)-binding Rossmann-fold domains"/>
    <property type="match status" value="1"/>
</dbReference>
<dbReference type="PRINTS" id="PR00081">
    <property type="entry name" value="GDHRDH"/>
</dbReference>
<evidence type="ECO:0000256" key="1">
    <source>
        <dbReference type="ARBA" id="ARBA00006484"/>
    </source>
</evidence>
<accession>A0ABN2NAR6</accession>
<dbReference type="PANTHER" id="PTHR42760">
    <property type="entry name" value="SHORT-CHAIN DEHYDROGENASES/REDUCTASES FAMILY MEMBER"/>
    <property type="match status" value="1"/>
</dbReference>
<dbReference type="EMBL" id="BAAAQK010000017">
    <property type="protein sequence ID" value="GAA1858980.1"/>
    <property type="molecule type" value="Genomic_DNA"/>
</dbReference>
<feature type="domain" description="Ketoreductase" evidence="3">
    <location>
        <begin position="8"/>
        <end position="185"/>
    </location>
</feature>
<evidence type="ECO:0000259" key="3">
    <source>
        <dbReference type="SMART" id="SM00822"/>
    </source>
</evidence>
<evidence type="ECO:0000256" key="2">
    <source>
        <dbReference type="ARBA" id="ARBA00023002"/>
    </source>
</evidence>